<dbReference type="Proteomes" id="UP000758603">
    <property type="component" value="Unassembled WGS sequence"/>
</dbReference>
<dbReference type="AlphaFoldDB" id="A0A9P8RKL6"/>
<keyword evidence="3" id="KW-1185">Reference proteome</keyword>
<proteinExistence type="predicted"/>
<evidence type="ECO:0000256" key="1">
    <source>
        <dbReference type="SAM" id="SignalP"/>
    </source>
</evidence>
<dbReference type="PANTHER" id="PTHR38850">
    <property type="entry name" value="CERATO-PLATANIN"/>
    <property type="match status" value="1"/>
</dbReference>
<name>A0A9P8RKL6_9PEZI</name>
<organism evidence="2 3">
    <name type="scientific">Truncatella angustata</name>
    <dbReference type="NCBI Taxonomy" id="152316"/>
    <lineage>
        <taxon>Eukaryota</taxon>
        <taxon>Fungi</taxon>
        <taxon>Dikarya</taxon>
        <taxon>Ascomycota</taxon>
        <taxon>Pezizomycotina</taxon>
        <taxon>Sordariomycetes</taxon>
        <taxon>Xylariomycetidae</taxon>
        <taxon>Amphisphaeriales</taxon>
        <taxon>Sporocadaceae</taxon>
        <taxon>Truncatella</taxon>
    </lineage>
</organism>
<comment type="caution">
    <text evidence="2">The sequence shown here is derived from an EMBL/GenBank/DDBJ whole genome shotgun (WGS) entry which is preliminary data.</text>
</comment>
<dbReference type="EMBL" id="JAGPXC010000012">
    <property type="protein sequence ID" value="KAH6645000.1"/>
    <property type="molecule type" value="Genomic_DNA"/>
</dbReference>
<sequence>MRPTTFIRLILVAASASPAVVASGGTSIWVTPHDSFSSSVGVLGCKIDTDRVAYWPDAVSCSNICVSVAYSGRSVRLLRVDQSQGAHDISYDAWNYLYTGHSALDQPAAGGAVEMEYVDLDASDCADLIHTDGSKLPLSASNSMNFLASCLDSEDGDGNWVGDNYVLYNILDSLCSWGYDEECTLDWPNANQATCKNPLGTPIALTSEPVYNIRYPSGEKVLASTGQVVDDNAKNGNASGRISIRGRDLVISAVSVSLGYYALDSFL</sequence>
<gene>
    <name evidence="2" type="ORF">BKA67DRAFT_527581</name>
</gene>
<evidence type="ECO:0000313" key="2">
    <source>
        <dbReference type="EMBL" id="KAH6645000.1"/>
    </source>
</evidence>
<accession>A0A9P8RKL6</accession>
<feature type="chain" id="PRO_5040129627" description="Cerato-platanin" evidence="1">
    <location>
        <begin position="23"/>
        <end position="267"/>
    </location>
</feature>
<evidence type="ECO:0000313" key="3">
    <source>
        <dbReference type="Proteomes" id="UP000758603"/>
    </source>
</evidence>
<keyword evidence="1" id="KW-0732">Signal</keyword>
<dbReference type="RefSeq" id="XP_045951514.1">
    <property type="nucleotide sequence ID" value="XM_046098869.1"/>
</dbReference>
<dbReference type="GeneID" id="70127761"/>
<feature type="signal peptide" evidence="1">
    <location>
        <begin position="1"/>
        <end position="22"/>
    </location>
</feature>
<protein>
    <recommendedName>
        <fullName evidence="4">Cerato-platanin</fullName>
    </recommendedName>
</protein>
<dbReference type="OrthoDB" id="5370830at2759"/>
<evidence type="ECO:0008006" key="4">
    <source>
        <dbReference type="Google" id="ProtNLM"/>
    </source>
</evidence>
<dbReference type="PANTHER" id="PTHR38850:SF2">
    <property type="entry name" value="CERATO-PLATANIN"/>
    <property type="match status" value="1"/>
</dbReference>
<reference evidence="2" key="1">
    <citation type="journal article" date="2021" name="Nat. Commun.">
        <title>Genetic determinants of endophytism in the Arabidopsis root mycobiome.</title>
        <authorList>
            <person name="Mesny F."/>
            <person name="Miyauchi S."/>
            <person name="Thiergart T."/>
            <person name="Pickel B."/>
            <person name="Atanasova L."/>
            <person name="Karlsson M."/>
            <person name="Huettel B."/>
            <person name="Barry K.W."/>
            <person name="Haridas S."/>
            <person name="Chen C."/>
            <person name="Bauer D."/>
            <person name="Andreopoulos W."/>
            <person name="Pangilinan J."/>
            <person name="LaButti K."/>
            <person name="Riley R."/>
            <person name="Lipzen A."/>
            <person name="Clum A."/>
            <person name="Drula E."/>
            <person name="Henrissat B."/>
            <person name="Kohler A."/>
            <person name="Grigoriev I.V."/>
            <person name="Martin F.M."/>
            <person name="Hacquard S."/>
        </authorList>
    </citation>
    <scope>NUCLEOTIDE SEQUENCE</scope>
    <source>
        <strain evidence="2">MPI-SDFR-AT-0073</strain>
    </source>
</reference>